<dbReference type="EMBL" id="MNPL01016084">
    <property type="protein sequence ID" value="OQR70782.1"/>
    <property type="molecule type" value="Genomic_DNA"/>
</dbReference>
<dbReference type="AlphaFoldDB" id="A0A1V9XBR5"/>
<proteinExistence type="predicted"/>
<sequence length="21" mass="2399">MCKIQSQRKLQGQIGQTHNLS</sequence>
<name>A0A1V9XBR5_9ACAR</name>
<evidence type="ECO:0000313" key="3">
    <source>
        <dbReference type="Proteomes" id="UP000192247"/>
    </source>
</evidence>
<protein>
    <submittedName>
        <fullName evidence="2">Uncharacterized protein</fullName>
    </submittedName>
</protein>
<evidence type="ECO:0000256" key="1">
    <source>
        <dbReference type="SAM" id="MobiDB-lite"/>
    </source>
</evidence>
<keyword evidence="3" id="KW-1185">Reference proteome</keyword>
<evidence type="ECO:0000313" key="2">
    <source>
        <dbReference type="EMBL" id="OQR70782.1"/>
    </source>
</evidence>
<feature type="region of interest" description="Disordered" evidence="1">
    <location>
        <begin position="1"/>
        <end position="21"/>
    </location>
</feature>
<organism evidence="2 3">
    <name type="scientific">Tropilaelaps mercedesae</name>
    <dbReference type="NCBI Taxonomy" id="418985"/>
    <lineage>
        <taxon>Eukaryota</taxon>
        <taxon>Metazoa</taxon>
        <taxon>Ecdysozoa</taxon>
        <taxon>Arthropoda</taxon>
        <taxon>Chelicerata</taxon>
        <taxon>Arachnida</taxon>
        <taxon>Acari</taxon>
        <taxon>Parasitiformes</taxon>
        <taxon>Mesostigmata</taxon>
        <taxon>Gamasina</taxon>
        <taxon>Dermanyssoidea</taxon>
        <taxon>Laelapidae</taxon>
        <taxon>Tropilaelaps</taxon>
    </lineage>
</organism>
<dbReference type="InParanoid" id="A0A1V9XBR5"/>
<gene>
    <name evidence="2" type="ORF">BIW11_04094</name>
</gene>
<accession>A0A1V9XBR5</accession>
<comment type="caution">
    <text evidence="2">The sequence shown here is derived from an EMBL/GenBank/DDBJ whole genome shotgun (WGS) entry which is preliminary data.</text>
</comment>
<dbReference type="Proteomes" id="UP000192247">
    <property type="component" value="Unassembled WGS sequence"/>
</dbReference>
<reference evidence="2 3" key="1">
    <citation type="journal article" date="2017" name="Gigascience">
        <title>Draft genome of the honey bee ectoparasitic mite, Tropilaelaps mercedesae, is shaped by the parasitic life history.</title>
        <authorList>
            <person name="Dong X."/>
            <person name="Armstrong S.D."/>
            <person name="Xia D."/>
            <person name="Makepeace B.L."/>
            <person name="Darby A.C."/>
            <person name="Kadowaki T."/>
        </authorList>
    </citation>
    <scope>NUCLEOTIDE SEQUENCE [LARGE SCALE GENOMIC DNA]</scope>
    <source>
        <strain evidence="2">Wuxi-XJTLU</strain>
    </source>
</reference>